<dbReference type="GO" id="GO:0005615">
    <property type="term" value="C:extracellular space"/>
    <property type="evidence" value="ECO:0007669"/>
    <property type="project" value="TreeGrafter"/>
</dbReference>
<evidence type="ECO:0000256" key="1">
    <source>
        <dbReference type="ARBA" id="ARBA00004370"/>
    </source>
</evidence>
<dbReference type="InterPro" id="IPR050208">
    <property type="entry name" value="MHC_class-I_related"/>
</dbReference>
<accession>A0A8C7AGF5</accession>
<dbReference type="PANTHER" id="PTHR16675">
    <property type="entry name" value="MHC CLASS I-RELATED"/>
    <property type="match status" value="1"/>
</dbReference>
<evidence type="ECO:0000256" key="3">
    <source>
        <dbReference type="ARBA" id="ARBA00023136"/>
    </source>
</evidence>
<dbReference type="SUPFAM" id="SSF54452">
    <property type="entry name" value="MHC antigen-recognition domain"/>
    <property type="match status" value="1"/>
</dbReference>
<name>A0A8C7AGF5_NEOVI</name>
<dbReference type="FunFam" id="3.30.500.10:FF:000004">
    <property type="entry name" value="Retinoic acid early-inducible protein 1-beta"/>
    <property type="match status" value="1"/>
</dbReference>
<comment type="subcellular location">
    <subcellularLocation>
        <location evidence="1">Membrane</location>
    </subcellularLocation>
</comment>
<organism evidence="7 8">
    <name type="scientific">Neovison vison</name>
    <name type="common">American mink</name>
    <name type="synonym">Mustela vison</name>
    <dbReference type="NCBI Taxonomy" id="452646"/>
    <lineage>
        <taxon>Eukaryota</taxon>
        <taxon>Metazoa</taxon>
        <taxon>Chordata</taxon>
        <taxon>Craniata</taxon>
        <taxon>Vertebrata</taxon>
        <taxon>Euteleostomi</taxon>
        <taxon>Mammalia</taxon>
        <taxon>Eutheria</taxon>
        <taxon>Laurasiatheria</taxon>
        <taxon>Carnivora</taxon>
        <taxon>Caniformia</taxon>
        <taxon>Musteloidea</taxon>
        <taxon>Mustelidae</taxon>
        <taxon>Mustelinae</taxon>
        <taxon>Neogale</taxon>
    </lineage>
</organism>
<dbReference type="GO" id="GO:0001916">
    <property type="term" value="P:positive regulation of T cell mediated cytotoxicity"/>
    <property type="evidence" value="ECO:0007669"/>
    <property type="project" value="TreeGrafter"/>
</dbReference>
<keyword evidence="2 6" id="KW-0732">Signal</keyword>
<dbReference type="Ensembl" id="ENSNVIT00000009733.1">
    <property type="protein sequence ID" value="ENSNVIP00000008313.1"/>
    <property type="gene ID" value="ENSNVIG00000006590.1"/>
</dbReference>
<dbReference type="GO" id="GO:0009897">
    <property type="term" value="C:external side of plasma membrane"/>
    <property type="evidence" value="ECO:0007669"/>
    <property type="project" value="TreeGrafter"/>
</dbReference>
<keyword evidence="8" id="KW-1185">Reference proteome</keyword>
<evidence type="ECO:0000256" key="4">
    <source>
        <dbReference type="ARBA" id="ARBA00023157"/>
    </source>
</evidence>
<evidence type="ECO:0000256" key="6">
    <source>
        <dbReference type="SAM" id="SignalP"/>
    </source>
</evidence>
<protein>
    <submittedName>
        <fullName evidence="7">Uncharacterized protein</fullName>
    </submittedName>
</protein>
<evidence type="ECO:0000313" key="8">
    <source>
        <dbReference type="Proteomes" id="UP000694425"/>
    </source>
</evidence>
<sequence>MLPVSYTAAFLLLLPLLVQAFSFTDSHSLCLDLTVTSQSRPGHHCYEVQGSVDKKPFLQYDSDSNHFRPLGLLGQKANATKLRMILPDIKLENSMARGPPSLDNQLCCQHETERCPAASWRFNINGQAALLFDVMSVTWTVVNPGARGIKEKWEDKGLSDYFRRISMGDCNHWLGAFLEHWEKVLEPPAEGGADRETNSALKQGA</sequence>
<reference evidence="7" key="1">
    <citation type="submission" date="2025-08" db="UniProtKB">
        <authorList>
            <consortium name="Ensembl"/>
        </authorList>
    </citation>
    <scope>IDENTIFICATION</scope>
</reference>
<evidence type="ECO:0000256" key="2">
    <source>
        <dbReference type="ARBA" id="ARBA00022729"/>
    </source>
</evidence>
<keyword evidence="3" id="KW-0472">Membrane</keyword>
<dbReference type="InterPro" id="IPR011162">
    <property type="entry name" value="MHC_I/II-like_Ag-recog"/>
</dbReference>
<dbReference type="GO" id="GO:0046703">
    <property type="term" value="F:natural killer cell lectin-like receptor binding"/>
    <property type="evidence" value="ECO:0007669"/>
    <property type="project" value="UniProtKB-ARBA"/>
</dbReference>
<keyword evidence="4" id="KW-1015">Disulfide bond</keyword>
<dbReference type="GeneTree" id="ENSGT01120000271825"/>
<dbReference type="Gene3D" id="3.30.500.10">
    <property type="entry name" value="MHC class I-like antigen recognition-like"/>
    <property type="match status" value="1"/>
</dbReference>
<dbReference type="GO" id="GO:0006955">
    <property type="term" value="P:immune response"/>
    <property type="evidence" value="ECO:0007669"/>
    <property type="project" value="TreeGrafter"/>
</dbReference>
<proteinExistence type="predicted"/>
<feature type="chain" id="PRO_5034641609" evidence="6">
    <location>
        <begin position="21"/>
        <end position="205"/>
    </location>
</feature>
<reference evidence="7" key="2">
    <citation type="submission" date="2025-09" db="UniProtKB">
        <authorList>
            <consortium name="Ensembl"/>
        </authorList>
    </citation>
    <scope>IDENTIFICATION</scope>
</reference>
<dbReference type="GO" id="GO:0002486">
    <property type="term" value="P:antigen processing and presentation of endogenous peptide antigen via MHC class I via ER pathway, TAP-independent"/>
    <property type="evidence" value="ECO:0007669"/>
    <property type="project" value="TreeGrafter"/>
</dbReference>
<feature type="signal peptide" evidence="6">
    <location>
        <begin position="1"/>
        <end position="20"/>
    </location>
</feature>
<dbReference type="Proteomes" id="UP000694425">
    <property type="component" value="Unplaced"/>
</dbReference>
<evidence type="ECO:0000313" key="7">
    <source>
        <dbReference type="Ensembl" id="ENSNVIP00000008313.1"/>
    </source>
</evidence>
<dbReference type="GO" id="GO:0002476">
    <property type="term" value="P:antigen processing and presentation of endogenous peptide antigen via MHC class Ib"/>
    <property type="evidence" value="ECO:0007669"/>
    <property type="project" value="TreeGrafter"/>
</dbReference>
<dbReference type="InterPro" id="IPR037055">
    <property type="entry name" value="MHC_I-like_Ag-recog_sf"/>
</dbReference>
<dbReference type="PANTHER" id="PTHR16675:SF64">
    <property type="entry name" value="RETINOIC ACID EARLY TRANSCRIPT 1E"/>
    <property type="match status" value="1"/>
</dbReference>
<dbReference type="AlphaFoldDB" id="A0A8C7AGF5"/>
<evidence type="ECO:0000256" key="5">
    <source>
        <dbReference type="ARBA" id="ARBA00023180"/>
    </source>
</evidence>
<keyword evidence="5" id="KW-0325">Glycoprotein</keyword>